<name>A0A3N4QMS1_9BACT</name>
<accession>A0A3N4QMS1</accession>
<sequence>MRRTWIAAIGLLMVATAPACKKNPKQDPGPGNPPANGTRTQLSLDSLYLYAKETYLWYDALPDYTTFNPRSFAGSDDFTSLQNELFKITQYKINPETGKPYEYTGGSSAKFSFMEKGNAAQGIQGAVDLEGKGNDLGIGVFIVGGTRVFIRLVEKGSPAYLAGLTRGCEITKFNGAAVTPTSAAVNAALNSSSLTITYKTVGGLEERSVQLTKAAYTNDPVYIWKTFTSGTNITGYINLGRFSRKSVAQPSLQQAFSEFAAAGVNNLVIDLRYNGGGYVETFEYLANLIGPASLTGQVMYKEIFNNLLREGRAPILKTIPLMGADGKQRTDGSGNPLTYANVNFSIAGNTKKFQKEGSLGAIKNVVFIVTGSSASASELTINSLKPYMTVKLIGDTTYGKPVGFFGIGIDKYTAYMSQFNSVNSLDQGDYYAGFKPDYPAADDYRYDFGDKREVCLGKALAFINTGIVSPDPQVNFRLSEEVSRAISVGGEGFNGMVEDRRVLK</sequence>
<proteinExistence type="predicted"/>
<reference evidence="3 4" key="1">
    <citation type="submission" date="2018-11" db="EMBL/GenBank/DDBJ databases">
        <title>Chitinophaga lutea sp.nov., isolate from arsenic contaminated soil.</title>
        <authorList>
            <person name="Zong Y."/>
        </authorList>
    </citation>
    <scope>NUCLEOTIDE SEQUENCE [LARGE SCALE GENOMIC DNA]</scope>
    <source>
        <strain evidence="3 4">ZY74</strain>
    </source>
</reference>
<dbReference type="CDD" id="cd07561">
    <property type="entry name" value="Peptidase_S41_CPP_like"/>
    <property type="match status" value="1"/>
</dbReference>
<dbReference type="SUPFAM" id="SSF50156">
    <property type="entry name" value="PDZ domain-like"/>
    <property type="match status" value="1"/>
</dbReference>
<dbReference type="InterPro" id="IPR001478">
    <property type="entry name" value="PDZ"/>
</dbReference>
<dbReference type="GO" id="GO:0006508">
    <property type="term" value="P:proteolysis"/>
    <property type="evidence" value="ECO:0007669"/>
    <property type="project" value="InterPro"/>
</dbReference>
<keyword evidence="4" id="KW-1185">Reference proteome</keyword>
<dbReference type="Pfam" id="PF03572">
    <property type="entry name" value="Peptidase_S41"/>
    <property type="match status" value="1"/>
</dbReference>
<comment type="caution">
    <text evidence="3">The sequence shown here is derived from an EMBL/GenBank/DDBJ whole genome shotgun (WGS) entry which is preliminary data.</text>
</comment>
<feature type="domain" description="PDZ" evidence="2">
    <location>
        <begin position="126"/>
        <end position="200"/>
    </location>
</feature>
<dbReference type="PROSITE" id="PS50106">
    <property type="entry name" value="PDZ"/>
    <property type="match status" value="1"/>
</dbReference>
<dbReference type="InterPro" id="IPR036034">
    <property type="entry name" value="PDZ_sf"/>
</dbReference>
<dbReference type="Gene3D" id="3.30.750.170">
    <property type="match status" value="1"/>
</dbReference>
<dbReference type="OrthoDB" id="7168509at2"/>
<dbReference type="GO" id="GO:0030288">
    <property type="term" value="C:outer membrane-bounded periplasmic space"/>
    <property type="evidence" value="ECO:0007669"/>
    <property type="project" value="TreeGrafter"/>
</dbReference>
<feature type="chain" id="PRO_5017987217" description="PDZ domain-containing protein" evidence="1">
    <location>
        <begin position="20"/>
        <end position="504"/>
    </location>
</feature>
<feature type="signal peptide" evidence="1">
    <location>
        <begin position="1"/>
        <end position="19"/>
    </location>
</feature>
<dbReference type="SMART" id="SM00245">
    <property type="entry name" value="TSPc"/>
    <property type="match status" value="1"/>
</dbReference>
<keyword evidence="1" id="KW-0732">Signal</keyword>
<dbReference type="RefSeq" id="WP_123845522.1">
    <property type="nucleotide sequence ID" value="NZ_RPDH01000001.1"/>
</dbReference>
<dbReference type="PANTHER" id="PTHR32060">
    <property type="entry name" value="TAIL-SPECIFIC PROTEASE"/>
    <property type="match status" value="1"/>
</dbReference>
<evidence type="ECO:0000256" key="1">
    <source>
        <dbReference type="SAM" id="SignalP"/>
    </source>
</evidence>
<protein>
    <recommendedName>
        <fullName evidence="2">PDZ domain-containing protein</fullName>
    </recommendedName>
</protein>
<dbReference type="SMART" id="SM00228">
    <property type="entry name" value="PDZ"/>
    <property type="match status" value="1"/>
</dbReference>
<dbReference type="GO" id="GO:0008236">
    <property type="term" value="F:serine-type peptidase activity"/>
    <property type="evidence" value="ECO:0007669"/>
    <property type="project" value="InterPro"/>
</dbReference>
<evidence type="ECO:0000313" key="4">
    <source>
        <dbReference type="Proteomes" id="UP000278351"/>
    </source>
</evidence>
<dbReference type="Gene3D" id="3.90.226.10">
    <property type="entry name" value="2-enoyl-CoA Hydratase, Chain A, domain 1"/>
    <property type="match status" value="1"/>
</dbReference>
<dbReference type="PANTHER" id="PTHR32060:SF30">
    <property type="entry name" value="CARBOXY-TERMINAL PROCESSING PROTEASE CTPA"/>
    <property type="match status" value="1"/>
</dbReference>
<gene>
    <name evidence="3" type="ORF">EGT74_05560</name>
</gene>
<dbReference type="EMBL" id="RPDH01000001">
    <property type="protein sequence ID" value="RPE13004.1"/>
    <property type="molecule type" value="Genomic_DNA"/>
</dbReference>
<dbReference type="Proteomes" id="UP000278351">
    <property type="component" value="Unassembled WGS sequence"/>
</dbReference>
<dbReference type="AlphaFoldDB" id="A0A3N4QMS1"/>
<dbReference type="InterPro" id="IPR005151">
    <property type="entry name" value="Tail-specific_protease"/>
</dbReference>
<organism evidence="3 4">
    <name type="scientific">Chitinophaga lutea</name>
    <dbReference type="NCBI Taxonomy" id="2488634"/>
    <lineage>
        <taxon>Bacteria</taxon>
        <taxon>Pseudomonadati</taxon>
        <taxon>Bacteroidota</taxon>
        <taxon>Chitinophagia</taxon>
        <taxon>Chitinophagales</taxon>
        <taxon>Chitinophagaceae</taxon>
        <taxon>Chitinophaga</taxon>
    </lineage>
</organism>
<dbReference type="InterPro" id="IPR029045">
    <property type="entry name" value="ClpP/crotonase-like_dom_sf"/>
</dbReference>
<dbReference type="SUPFAM" id="SSF52096">
    <property type="entry name" value="ClpP/crotonase"/>
    <property type="match status" value="1"/>
</dbReference>
<dbReference type="Gene3D" id="2.30.42.10">
    <property type="match status" value="1"/>
</dbReference>
<dbReference type="GO" id="GO:0007165">
    <property type="term" value="P:signal transduction"/>
    <property type="evidence" value="ECO:0007669"/>
    <property type="project" value="TreeGrafter"/>
</dbReference>
<evidence type="ECO:0000313" key="3">
    <source>
        <dbReference type="EMBL" id="RPE13004.1"/>
    </source>
</evidence>
<dbReference type="GO" id="GO:0004175">
    <property type="term" value="F:endopeptidase activity"/>
    <property type="evidence" value="ECO:0007669"/>
    <property type="project" value="TreeGrafter"/>
</dbReference>
<evidence type="ECO:0000259" key="2">
    <source>
        <dbReference type="PROSITE" id="PS50106"/>
    </source>
</evidence>